<dbReference type="GeneID" id="13301207"/>
<accession>A0A5C0XTD5</accession>
<evidence type="ECO:0000313" key="1">
    <source>
        <dbReference type="EMBL" id="QEK79568.1"/>
    </source>
</evidence>
<dbReference type="RefSeq" id="WP_011013115.1">
    <property type="nucleotide sequence ID" value="NC_003413.1"/>
</dbReference>
<dbReference type="GeneID" id="41713795"/>
<protein>
    <submittedName>
        <fullName evidence="1">Uncharacterized protein</fullName>
    </submittedName>
</protein>
<dbReference type="PROSITE" id="PS51257">
    <property type="entry name" value="PROKAR_LIPOPROTEIN"/>
    <property type="match status" value="1"/>
</dbReference>
<proteinExistence type="predicted"/>
<name>A0A5C0XTD5_PYRFU</name>
<dbReference type="AlphaFoldDB" id="A0A5C0XTD5"/>
<sequence length="240" mass="27033">MRKISLLVLVVVSSIIVAGCIGGGTSTAEVPKEELYAKLENATTLGVLWNLELLNSTTREVLATSKGKAVIYPNLVLSYRESEGENWISKSVITWENNEGSLILVMTINNTTQKYEDSKEFNVTIARKMAFPGGEIELLLLDNMEFNSTKVETKCDGECVLRIVKEDSKVLYDIQGVWKIEYIEGNVTFDSNTKEISKVEIVMETSQGFIEKIKYEFIKNNLDEAKAEIERIREELKNTS</sequence>
<gene>
    <name evidence="1" type="ORF">PFDSM3638_09935</name>
</gene>
<dbReference type="EMBL" id="CP023154">
    <property type="protein sequence ID" value="QEK79568.1"/>
    <property type="molecule type" value="Genomic_DNA"/>
</dbReference>
<reference evidence="1 2" key="1">
    <citation type="submission" date="2017-08" db="EMBL/GenBank/DDBJ databases">
        <title>Resequencing and Reannotation of the genome of Pyrococcus furiosus type strain DSM3638.</title>
        <authorList>
            <person name="Reichelt R.M."/>
            <person name="Bunk B."/>
        </authorList>
    </citation>
    <scope>NUCLEOTIDE SEQUENCE [LARGE SCALE GENOMIC DNA]</scope>
    <source>
        <strain evidence="1 2">DSM 3638</strain>
    </source>
</reference>
<organism evidence="1 2">
    <name type="scientific">Pyrococcus furiosus (strain ATCC 43587 / DSM 3638 / JCM 8422 / Vc1)</name>
    <dbReference type="NCBI Taxonomy" id="186497"/>
    <lineage>
        <taxon>Archaea</taxon>
        <taxon>Methanobacteriati</taxon>
        <taxon>Methanobacteriota</taxon>
        <taxon>Thermococci</taxon>
        <taxon>Thermococcales</taxon>
        <taxon>Thermococcaceae</taxon>
        <taxon>Pyrococcus</taxon>
    </lineage>
</organism>
<evidence type="ECO:0000313" key="2">
    <source>
        <dbReference type="Proteomes" id="UP000324354"/>
    </source>
</evidence>
<dbReference type="OrthoDB" id="86252at2157"/>
<dbReference type="Proteomes" id="UP000324354">
    <property type="component" value="Chromosome"/>
</dbReference>